<dbReference type="EMBL" id="BJWK01000005">
    <property type="protein sequence ID" value="GEM08212.1"/>
    <property type="molecule type" value="Genomic_DNA"/>
</dbReference>
<evidence type="ECO:0000313" key="2">
    <source>
        <dbReference type="Proteomes" id="UP000321518"/>
    </source>
</evidence>
<proteinExistence type="predicted"/>
<dbReference type="AlphaFoldDB" id="A0A511KD30"/>
<dbReference type="Proteomes" id="UP000321518">
    <property type="component" value="Unassembled WGS sequence"/>
</dbReference>
<protein>
    <submittedName>
        <fullName evidence="1">Proteophosphoglycan ppg4</fullName>
    </submittedName>
</protein>
<reference evidence="1 2" key="1">
    <citation type="submission" date="2019-07" db="EMBL/GenBank/DDBJ databases">
        <title>Rhodotorula toruloides NBRC10032 genome sequencing.</title>
        <authorList>
            <person name="Shida Y."/>
            <person name="Takaku H."/>
            <person name="Ogasawara W."/>
            <person name="Mori K."/>
        </authorList>
    </citation>
    <scope>NUCLEOTIDE SEQUENCE [LARGE SCALE GENOMIC DNA]</scope>
    <source>
        <strain evidence="1 2">NBRC10032</strain>
    </source>
</reference>
<organism evidence="1 2">
    <name type="scientific">Rhodotorula toruloides</name>
    <name type="common">Yeast</name>
    <name type="synonym">Rhodosporidium toruloides</name>
    <dbReference type="NCBI Taxonomy" id="5286"/>
    <lineage>
        <taxon>Eukaryota</taxon>
        <taxon>Fungi</taxon>
        <taxon>Dikarya</taxon>
        <taxon>Basidiomycota</taxon>
        <taxon>Pucciniomycotina</taxon>
        <taxon>Microbotryomycetes</taxon>
        <taxon>Sporidiobolales</taxon>
        <taxon>Sporidiobolaceae</taxon>
        <taxon>Rhodotorula</taxon>
    </lineage>
</organism>
<dbReference type="OrthoDB" id="2519906at2759"/>
<sequence length="283" mass="31745">MPGTVPLHLVLDIVRAYIQRDFFDEDWGPYHHRLAPLCLVWKDFKDVVQPVLWSYLPPAGFEEPEERFAPHSGVRHLFKHVKGFWADYLQDYVPGRDEAEQSPFFVVLKGLPNVASVRLSLRSLTIEDLSFGGVDEGLIFPHLETPSLFEVRTRDEGNISASLNSSVTPALRQLFLDPVWIEGARSSESYAPEGDVDLSRVTATQLQTGDGSATPYSFWEPENSISLDANVLISCDASCEEFFIDEYPDPFPPYFQLVIPPAAITGSAREPFADLCGMIAMYL</sequence>
<evidence type="ECO:0000313" key="1">
    <source>
        <dbReference type="EMBL" id="GEM08212.1"/>
    </source>
</evidence>
<accession>A0A511KD30</accession>
<gene>
    <name evidence="1" type="ORF">Rt10032_c05g2229</name>
</gene>
<name>A0A511KD30_RHOTO</name>
<comment type="caution">
    <text evidence="1">The sequence shown here is derived from an EMBL/GenBank/DDBJ whole genome shotgun (WGS) entry which is preliminary data.</text>
</comment>